<feature type="transmembrane region" description="Helical" evidence="2">
    <location>
        <begin position="31"/>
        <end position="52"/>
    </location>
</feature>
<proteinExistence type="predicted"/>
<feature type="compositionally biased region" description="Basic and acidic residues" evidence="1">
    <location>
        <begin position="307"/>
        <end position="325"/>
    </location>
</feature>
<gene>
    <name evidence="3" type="ORF">GGX14DRAFT_555326</name>
</gene>
<feature type="region of interest" description="Disordered" evidence="1">
    <location>
        <begin position="270"/>
        <end position="349"/>
    </location>
</feature>
<comment type="caution">
    <text evidence="3">The sequence shown here is derived from an EMBL/GenBank/DDBJ whole genome shotgun (WGS) entry which is preliminary data.</text>
</comment>
<evidence type="ECO:0000256" key="1">
    <source>
        <dbReference type="SAM" id="MobiDB-lite"/>
    </source>
</evidence>
<feature type="compositionally biased region" description="Basic residues" evidence="1">
    <location>
        <begin position="197"/>
        <end position="218"/>
    </location>
</feature>
<sequence>MRRASTPTDGPRPARTPPDAANAVRDCAERYVFFCFLVFPFLFPSLPFPSFFSPPLPSVLPPSFPRLSNVSAAAPVQVPTPSPPASRADTDPAVAEYVLLPPAGLRASRHSAFLARLVKRATTAMAIRNGGQRTADSARATLALACTPANGAPTADRVPMQTARTHRQRARAPTADSAPPACVAPPTQHARTDSARRTARAPRWRWHAHHPHASHHLRAPHEPARTANGAPTRAADRVPTQTARTHRQRARAPAQPCPHGGHHTTCMRRTTRVRRTSPRARPTALPRAQLTGCPRRQRARAPTADSARARTHGEQRTHERGDGRAHVRHAHAHGGQRGGQRAAMLRYVQ</sequence>
<reference evidence="3" key="1">
    <citation type="submission" date="2023-03" db="EMBL/GenBank/DDBJ databases">
        <title>Massive genome expansion in bonnet fungi (Mycena s.s.) driven by repeated elements and novel gene families across ecological guilds.</title>
        <authorList>
            <consortium name="Lawrence Berkeley National Laboratory"/>
            <person name="Harder C.B."/>
            <person name="Miyauchi S."/>
            <person name="Viragh M."/>
            <person name="Kuo A."/>
            <person name="Thoen E."/>
            <person name="Andreopoulos B."/>
            <person name="Lu D."/>
            <person name="Skrede I."/>
            <person name="Drula E."/>
            <person name="Henrissat B."/>
            <person name="Morin E."/>
            <person name="Kohler A."/>
            <person name="Barry K."/>
            <person name="LaButti K."/>
            <person name="Morin E."/>
            <person name="Salamov A."/>
            <person name="Lipzen A."/>
            <person name="Mereny Z."/>
            <person name="Hegedus B."/>
            <person name="Baldrian P."/>
            <person name="Stursova M."/>
            <person name="Weitz H."/>
            <person name="Taylor A."/>
            <person name="Grigoriev I.V."/>
            <person name="Nagy L.G."/>
            <person name="Martin F."/>
            <person name="Kauserud H."/>
        </authorList>
    </citation>
    <scope>NUCLEOTIDE SEQUENCE</scope>
    <source>
        <strain evidence="3">9144</strain>
    </source>
</reference>
<evidence type="ECO:0000256" key="2">
    <source>
        <dbReference type="SAM" id="Phobius"/>
    </source>
</evidence>
<keyword evidence="4" id="KW-1185">Reference proteome</keyword>
<name>A0AAD6YQP9_9AGAR</name>
<dbReference type="AlphaFoldDB" id="A0AAD6YQP9"/>
<keyword evidence="2" id="KW-0812">Transmembrane</keyword>
<evidence type="ECO:0000313" key="3">
    <source>
        <dbReference type="EMBL" id="KAJ7226735.1"/>
    </source>
</evidence>
<evidence type="ECO:0000313" key="4">
    <source>
        <dbReference type="Proteomes" id="UP001219525"/>
    </source>
</evidence>
<feature type="compositionally biased region" description="Low complexity" evidence="1">
    <location>
        <begin position="279"/>
        <end position="288"/>
    </location>
</feature>
<dbReference type="EMBL" id="JARJCW010000003">
    <property type="protein sequence ID" value="KAJ7226735.1"/>
    <property type="molecule type" value="Genomic_DNA"/>
</dbReference>
<feature type="region of interest" description="Disordered" evidence="1">
    <location>
        <begin position="170"/>
        <end position="238"/>
    </location>
</feature>
<feature type="region of interest" description="Disordered" evidence="1">
    <location>
        <begin position="1"/>
        <end position="20"/>
    </location>
</feature>
<accession>A0AAD6YQP9</accession>
<keyword evidence="2" id="KW-1133">Transmembrane helix</keyword>
<keyword evidence="2" id="KW-0472">Membrane</keyword>
<protein>
    <submittedName>
        <fullName evidence="3">Uncharacterized protein</fullName>
    </submittedName>
</protein>
<dbReference type="Proteomes" id="UP001219525">
    <property type="component" value="Unassembled WGS sequence"/>
</dbReference>
<organism evidence="3 4">
    <name type="scientific">Mycena pura</name>
    <dbReference type="NCBI Taxonomy" id="153505"/>
    <lineage>
        <taxon>Eukaryota</taxon>
        <taxon>Fungi</taxon>
        <taxon>Dikarya</taxon>
        <taxon>Basidiomycota</taxon>
        <taxon>Agaricomycotina</taxon>
        <taxon>Agaricomycetes</taxon>
        <taxon>Agaricomycetidae</taxon>
        <taxon>Agaricales</taxon>
        <taxon>Marasmiineae</taxon>
        <taxon>Mycenaceae</taxon>
        <taxon>Mycena</taxon>
    </lineage>
</organism>